<organism evidence="1 2">
    <name type="scientific">Phocaeicola vulgatus</name>
    <name type="common">Bacteroides vulgatus</name>
    <dbReference type="NCBI Taxonomy" id="821"/>
    <lineage>
        <taxon>Bacteria</taxon>
        <taxon>Pseudomonadati</taxon>
        <taxon>Bacteroidota</taxon>
        <taxon>Bacteroidia</taxon>
        <taxon>Bacteroidales</taxon>
        <taxon>Bacteroidaceae</taxon>
        <taxon>Phocaeicola</taxon>
    </lineage>
</organism>
<evidence type="ECO:0000313" key="2">
    <source>
        <dbReference type="Proteomes" id="UP000460950"/>
    </source>
</evidence>
<reference evidence="1 2" key="1">
    <citation type="submission" date="2019-09" db="EMBL/GenBank/DDBJ databases">
        <title>In-depth cultivation of the pig gut microbiome towards novel bacterial diversity and tailored functional studies.</title>
        <authorList>
            <person name="Wylensek D."/>
            <person name="Hitch T.C.A."/>
            <person name="Clavel T."/>
        </authorList>
    </citation>
    <scope>NUCLEOTIDE SEQUENCE [LARGE SCALE GENOMIC DNA]</scope>
    <source>
        <strain evidence="1 2">WCA-389-WT-3C</strain>
    </source>
</reference>
<proteinExistence type="predicted"/>
<protein>
    <submittedName>
        <fullName evidence="1">Uncharacterized protein</fullName>
    </submittedName>
</protein>
<gene>
    <name evidence="1" type="ORF">FYJ30_05455</name>
</gene>
<dbReference type="AlphaFoldDB" id="A0A7K0JCW5"/>
<sequence>MKNCLCQGNKSMREMEHMRSIAEKAAVMDECVYILYKVGDVYKFCREGENWSGEFIEFIFP</sequence>
<accession>A0A7K0JCW5</accession>
<dbReference type="Proteomes" id="UP000460950">
    <property type="component" value="Unassembled WGS sequence"/>
</dbReference>
<comment type="caution">
    <text evidence="1">The sequence shown here is derived from an EMBL/GenBank/DDBJ whole genome shotgun (WGS) entry which is preliminary data.</text>
</comment>
<dbReference type="EMBL" id="VULU01000007">
    <property type="protein sequence ID" value="MSS47776.1"/>
    <property type="molecule type" value="Genomic_DNA"/>
</dbReference>
<evidence type="ECO:0000313" key="1">
    <source>
        <dbReference type="EMBL" id="MSS47776.1"/>
    </source>
</evidence>
<name>A0A7K0JCW5_PHOVU</name>